<dbReference type="AlphaFoldDB" id="A0A0V1HID4"/>
<accession>A0A0V1HID4</accession>
<reference evidence="1 2" key="1">
    <citation type="submission" date="2015-01" db="EMBL/GenBank/DDBJ databases">
        <title>Evolution of Trichinella species and genotypes.</title>
        <authorList>
            <person name="Korhonen P.K."/>
            <person name="Edoardo P."/>
            <person name="Giuseppe L.R."/>
            <person name="Gasser R.B."/>
        </authorList>
    </citation>
    <scope>NUCLEOTIDE SEQUENCE [LARGE SCALE GENOMIC DNA]</scope>
    <source>
        <strain evidence="1">ISS1029</strain>
    </source>
</reference>
<dbReference type="Proteomes" id="UP000055024">
    <property type="component" value="Unassembled WGS sequence"/>
</dbReference>
<evidence type="ECO:0000313" key="2">
    <source>
        <dbReference type="Proteomes" id="UP000055024"/>
    </source>
</evidence>
<comment type="caution">
    <text evidence="1">The sequence shown here is derived from an EMBL/GenBank/DDBJ whole genome shotgun (WGS) entry which is preliminary data.</text>
</comment>
<organism evidence="1 2">
    <name type="scientific">Trichinella zimbabwensis</name>
    <dbReference type="NCBI Taxonomy" id="268475"/>
    <lineage>
        <taxon>Eukaryota</taxon>
        <taxon>Metazoa</taxon>
        <taxon>Ecdysozoa</taxon>
        <taxon>Nematoda</taxon>
        <taxon>Enoplea</taxon>
        <taxon>Dorylaimia</taxon>
        <taxon>Trichinellida</taxon>
        <taxon>Trichinellidae</taxon>
        <taxon>Trichinella</taxon>
    </lineage>
</organism>
<dbReference type="EMBL" id="JYDP01000059">
    <property type="protein sequence ID" value="KRZ10488.1"/>
    <property type="molecule type" value="Genomic_DNA"/>
</dbReference>
<protein>
    <submittedName>
        <fullName evidence="1">Uncharacterized protein</fullName>
    </submittedName>
</protein>
<dbReference type="OrthoDB" id="10393869at2759"/>
<name>A0A0V1HID4_9BILA</name>
<keyword evidence="2" id="KW-1185">Reference proteome</keyword>
<gene>
    <name evidence="1" type="ORF">T11_10207</name>
</gene>
<sequence length="65" mass="7862">MPLRLLQRENWLRSSIPSEVRRWPVINFQLIRSKTEFIDKILHLAHTVVKIANRRTVWRRATARS</sequence>
<proteinExistence type="predicted"/>
<evidence type="ECO:0000313" key="1">
    <source>
        <dbReference type="EMBL" id="KRZ10488.1"/>
    </source>
</evidence>